<feature type="domain" description="Sigma 54 modulation/S30EA ribosomal protein C-terminal" evidence="2">
    <location>
        <begin position="163"/>
        <end position="214"/>
    </location>
</feature>
<dbReference type="EMBL" id="AE017283">
    <property type="protein sequence ID" value="AAT83083.1"/>
    <property type="molecule type" value="Genomic_DNA"/>
</dbReference>
<accession>Q6A832</accession>
<dbReference type="GO" id="GO:0022627">
    <property type="term" value="C:cytosolic small ribosomal subunit"/>
    <property type="evidence" value="ECO:0007669"/>
    <property type="project" value="TreeGrafter"/>
</dbReference>
<evidence type="ECO:0000256" key="1">
    <source>
        <dbReference type="ARBA" id="ARBA00022845"/>
    </source>
</evidence>
<dbReference type="InterPro" id="IPR036567">
    <property type="entry name" value="RHF-like"/>
</dbReference>
<evidence type="ECO:0000259" key="2">
    <source>
        <dbReference type="Pfam" id="PF16321"/>
    </source>
</evidence>
<dbReference type="GO" id="GO:0043024">
    <property type="term" value="F:ribosomal small subunit binding"/>
    <property type="evidence" value="ECO:0007669"/>
    <property type="project" value="TreeGrafter"/>
</dbReference>
<dbReference type="PANTHER" id="PTHR33231">
    <property type="entry name" value="30S RIBOSOMAL PROTEIN"/>
    <property type="match status" value="1"/>
</dbReference>
<dbReference type="NCBIfam" id="TIGR00741">
    <property type="entry name" value="yfiA"/>
    <property type="match status" value="1"/>
</dbReference>
<dbReference type="Gene3D" id="3.30.160.100">
    <property type="entry name" value="Ribosome hibernation promotion factor-like"/>
    <property type="match status" value="1"/>
</dbReference>
<proteinExistence type="predicted"/>
<protein>
    <submittedName>
        <fullName evidence="3">Ribosomal S30AE, sigma 54 modulation protein</fullName>
    </submittedName>
</protein>
<dbReference type="eggNOG" id="COG1544">
    <property type="taxonomic scope" value="Bacteria"/>
</dbReference>
<dbReference type="Pfam" id="PF16321">
    <property type="entry name" value="Ribosom_S30AE_C"/>
    <property type="match status" value="1"/>
</dbReference>
<dbReference type="Gene3D" id="3.30.505.50">
    <property type="entry name" value="Sigma 54 modulation/S30EA ribosomal protein, C-terminal domain"/>
    <property type="match status" value="1"/>
</dbReference>
<dbReference type="Pfam" id="PF02482">
    <property type="entry name" value="Ribosomal_S30AE"/>
    <property type="match status" value="1"/>
</dbReference>
<dbReference type="InterPro" id="IPR032528">
    <property type="entry name" value="Ribosom_S30AE_C"/>
</dbReference>
<evidence type="ECO:0000313" key="4">
    <source>
        <dbReference type="Proteomes" id="UP000000603"/>
    </source>
</evidence>
<gene>
    <name evidence="3" type="ordered locus">PPA1334</name>
</gene>
<dbReference type="InterPro" id="IPR050574">
    <property type="entry name" value="HPF/YfiA_ribosome-assoc"/>
</dbReference>
<keyword evidence="1" id="KW-0810">Translation regulation</keyword>
<reference evidence="3 4" key="1">
    <citation type="journal article" date="2004" name="Science">
        <title>The complete genome sequence of Propionibacterium acnes, a commensal of human skin.</title>
        <authorList>
            <person name="Bruggemann H."/>
            <person name="Henne A."/>
            <person name="Hoster F."/>
            <person name="Liesegang H."/>
            <person name="Wiezer A."/>
            <person name="Strittmatter A."/>
            <person name="Hujer S."/>
            <person name="Durre P."/>
            <person name="Gottschalk G."/>
        </authorList>
    </citation>
    <scope>NUCLEOTIDE SEQUENCE [LARGE SCALE GENOMIC DNA]</scope>
    <source>
        <strain evidence="4">DSM 16379 / KPA171202</strain>
    </source>
</reference>
<dbReference type="EnsemblBacteria" id="AAT83083">
    <property type="protein sequence ID" value="AAT83083"/>
    <property type="gene ID" value="PPA1334"/>
</dbReference>
<organism evidence="3 4">
    <name type="scientific">Cutibacterium acnes (strain DSM 16379 / KPA171202)</name>
    <name type="common">Propionibacterium acnes</name>
    <dbReference type="NCBI Taxonomy" id="267747"/>
    <lineage>
        <taxon>Bacteria</taxon>
        <taxon>Bacillati</taxon>
        <taxon>Actinomycetota</taxon>
        <taxon>Actinomycetes</taxon>
        <taxon>Propionibacteriales</taxon>
        <taxon>Propionibacteriaceae</taxon>
        <taxon>Cutibacterium</taxon>
    </lineage>
</organism>
<evidence type="ECO:0000313" key="3">
    <source>
        <dbReference type="EMBL" id="AAT83083.1"/>
    </source>
</evidence>
<dbReference type="KEGG" id="pac:PPA1334"/>
<name>Q6A832_CUTAK</name>
<dbReference type="SUPFAM" id="SSF69754">
    <property type="entry name" value="Ribosome binding protein Y (YfiA homologue)"/>
    <property type="match status" value="1"/>
</dbReference>
<dbReference type="InterPro" id="IPR038416">
    <property type="entry name" value="Ribosom_S30AE_C_sf"/>
</dbReference>
<dbReference type="GO" id="GO:0045900">
    <property type="term" value="P:negative regulation of translational elongation"/>
    <property type="evidence" value="ECO:0007669"/>
    <property type="project" value="TreeGrafter"/>
</dbReference>
<dbReference type="Proteomes" id="UP000000603">
    <property type="component" value="Chromosome"/>
</dbReference>
<dbReference type="PANTHER" id="PTHR33231:SF1">
    <property type="entry name" value="30S RIBOSOMAL PROTEIN"/>
    <property type="match status" value="1"/>
</dbReference>
<dbReference type="CDD" id="cd00552">
    <property type="entry name" value="RaiA"/>
    <property type="match status" value="1"/>
</dbReference>
<dbReference type="AlphaFoldDB" id="Q6A832"/>
<dbReference type="InterPro" id="IPR003489">
    <property type="entry name" value="RHF/RaiA"/>
</dbReference>
<dbReference type="HOGENOM" id="CLU_071472_0_0_11"/>
<sequence length="222" mass="24833">MPCVSASERPMQTPAQEVVMEVIVSGRHCHVSDDVRAQVEDRLSGVEKLKDRVQRAEVVFTAQGTKGPKDQAMTCEITLRAKGPVVRAVGQAEDKMVAFDMAADRLRTQLVKAADRRRSRRGLRVSQVLDILPEESTDDAPDILTTRTIAGDVEVTGDSPIYVKEKIFQAVPLTLAQALDEMELVGHDFFLYLDQDSKRPSVVYRRKKGYNYGVIHLDLDHE</sequence>